<keyword evidence="8" id="KW-1185">Reference proteome</keyword>
<evidence type="ECO:0000259" key="6">
    <source>
        <dbReference type="Pfam" id="PF00082"/>
    </source>
</evidence>
<evidence type="ECO:0000256" key="5">
    <source>
        <dbReference type="PROSITE-ProRule" id="PRU01240"/>
    </source>
</evidence>
<protein>
    <submittedName>
        <fullName evidence="7">Peptidase S8</fullName>
    </submittedName>
</protein>
<dbReference type="PROSITE" id="PS00138">
    <property type="entry name" value="SUBTILASE_SER"/>
    <property type="match status" value="1"/>
</dbReference>
<evidence type="ECO:0000256" key="2">
    <source>
        <dbReference type="ARBA" id="ARBA00022670"/>
    </source>
</evidence>
<dbReference type="Gene3D" id="3.40.50.200">
    <property type="entry name" value="Peptidase S8/S53 domain"/>
    <property type="match status" value="2"/>
</dbReference>
<evidence type="ECO:0000313" key="7">
    <source>
        <dbReference type="EMBL" id="RFC53282.1"/>
    </source>
</evidence>
<evidence type="ECO:0000256" key="3">
    <source>
        <dbReference type="ARBA" id="ARBA00022801"/>
    </source>
</evidence>
<accession>A0A3E1EUV0</accession>
<keyword evidence="4 5" id="KW-0720">Serine protease</keyword>
<dbReference type="PRINTS" id="PR00723">
    <property type="entry name" value="SUBTILISIN"/>
</dbReference>
<proteinExistence type="inferred from homology"/>
<dbReference type="Pfam" id="PF00082">
    <property type="entry name" value="Peptidase_S8"/>
    <property type="match status" value="1"/>
</dbReference>
<dbReference type="GO" id="GO:0004252">
    <property type="term" value="F:serine-type endopeptidase activity"/>
    <property type="evidence" value="ECO:0007669"/>
    <property type="project" value="UniProtKB-UniRule"/>
</dbReference>
<dbReference type="InterPro" id="IPR036852">
    <property type="entry name" value="Peptidase_S8/S53_dom_sf"/>
</dbReference>
<dbReference type="PANTHER" id="PTHR43399:SF4">
    <property type="entry name" value="CELL WALL-ASSOCIATED PROTEASE"/>
    <property type="match status" value="1"/>
</dbReference>
<dbReference type="PANTHER" id="PTHR43399">
    <property type="entry name" value="SUBTILISIN-RELATED"/>
    <property type="match status" value="1"/>
</dbReference>
<feature type="active site" description="Charge relay system" evidence="5">
    <location>
        <position position="448"/>
    </location>
</feature>
<dbReference type="OrthoDB" id="9798386at2"/>
<evidence type="ECO:0000256" key="4">
    <source>
        <dbReference type="ARBA" id="ARBA00022825"/>
    </source>
</evidence>
<keyword evidence="3 5" id="KW-0378">Hydrolase</keyword>
<dbReference type="InterPro" id="IPR051048">
    <property type="entry name" value="Peptidase_S8/S53_subtilisin"/>
</dbReference>
<organism evidence="7 8">
    <name type="scientific">Brumimicrobium aurantiacum</name>
    <dbReference type="NCBI Taxonomy" id="1737063"/>
    <lineage>
        <taxon>Bacteria</taxon>
        <taxon>Pseudomonadati</taxon>
        <taxon>Bacteroidota</taxon>
        <taxon>Flavobacteriia</taxon>
        <taxon>Flavobacteriales</taxon>
        <taxon>Crocinitomicaceae</taxon>
        <taxon>Brumimicrobium</taxon>
    </lineage>
</organism>
<dbReference type="Proteomes" id="UP000257127">
    <property type="component" value="Unassembled WGS sequence"/>
</dbReference>
<evidence type="ECO:0000313" key="8">
    <source>
        <dbReference type="Proteomes" id="UP000257127"/>
    </source>
</evidence>
<keyword evidence="2 5" id="KW-0645">Protease</keyword>
<dbReference type="PROSITE" id="PS51892">
    <property type="entry name" value="SUBTILASE"/>
    <property type="match status" value="1"/>
</dbReference>
<dbReference type="InterPro" id="IPR000209">
    <property type="entry name" value="Peptidase_S8/S53_dom"/>
</dbReference>
<comment type="similarity">
    <text evidence="1 5">Belongs to the peptidase S8 family.</text>
</comment>
<feature type="active site" description="Charge relay system" evidence="5">
    <location>
        <position position="63"/>
    </location>
</feature>
<feature type="domain" description="Peptidase S8/S53" evidence="6">
    <location>
        <begin position="56"/>
        <end position="481"/>
    </location>
</feature>
<comment type="caution">
    <text evidence="7">The sequence shown here is derived from an EMBL/GenBank/DDBJ whole genome shotgun (WGS) entry which is preliminary data.</text>
</comment>
<dbReference type="SUPFAM" id="SSF52743">
    <property type="entry name" value="Subtilisin-like"/>
    <property type="match status" value="1"/>
</dbReference>
<feature type="active site" description="Charge relay system" evidence="5">
    <location>
        <position position="280"/>
    </location>
</feature>
<dbReference type="EMBL" id="QURB01000010">
    <property type="protein sequence ID" value="RFC53282.1"/>
    <property type="molecule type" value="Genomic_DNA"/>
</dbReference>
<reference evidence="7 8" key="1">
    <citation type="submission" date="2018-08" db="EMBL/GenBank/DDBJ databases">
        <title>The draft genome squence of Brumimicrobium sp. N62.</title>
        <authorList>
            <person name="Du Z.-J."/>
            <person name="Luo H.-R."/>
        </authorList>
    </citation>
    <scope>NUCLEOTIDE SEQUENCE [LARGE SCALE GENOMIC DNA]</scope>
    <source>
        <strain evidence="7 8">N62</strain>
    </source>
</reference>
<dbReference type="AlphaFoldDB" id="A0A3E1EUV0"/>
<sequence length="525" mass="58555">MNHPGICSLFCLLVFGVLSVQGQSDHWHHLDPETNGVLGVSKYRAYELLKDKTPDTVIVAVVDNGVELSHDDLQGVIWVNPNEIPDNGIDDDQNGYVDDIHGWNFLGNEKGENLKNETTGLTRLYAQLHQKYKNTAKEELPKNQHQEYELYLKVKTDYLSKVKEREQSIVNLKQLLIEFNYADQTIKENLGNEKYTRTELEKSKIRNTDFTASRNFMLYMFDNNISKSMIEKELKTNVNALKTRLNPDFKNRENIVGDNPDDLEDTDYGNNMLDVRGPYHGTGVASIIGALNNDFGVDGLAKHVKLMILRVVPNGDERDKDIALAFRYAVQNGADIISCSFAKKYALHHDFVQLAIEEAEKEGVLIVNASGNSSENIDEVISYPTGYKLNGEKAQNYMVVGASRAQDDTNLVASFSNYGRENVDVFAPGFNIATCVLKNGYGMSSGTSDASPIVAGIAAVLKSYYSHLTASQLKEIIIRSVYIPKTEKVVQPGGEVLVDFNSLSVSGGIANLYRAVQLVEKEYLK</sequence>
<evidence type="ECO:0000256" key="1">
    <source>
        <dbReference type="ARBA" id="ARBA00011073"/>
    </source>
</evidence>
<dbReference type="InterPro" id="IPR015500">
    <property type="entry name" value="Peptidase_S8_subtilisin-rel"/>
</dbReference>
<name>A0A3E1EUV0_9FLAO</name>
<dbReference type="InterPro" id="IPR023828">
    <property type="entry name" value="Peptidase_S8_Ser-AS"/>
</dbReference>
<dbReference type="RefSeq" id="WP_116881903.1">
    <property type="nucleotide sequence ID" value="NZ_QURB01000010.1"/>
</dbReference>
<gene>
    <name evidence="7" type="ORF">DXU93_13850</name>
</gene>
<dbReference type="GO" id="GO:0006508">
    <property type="term" value="P:proteolysis"/>
    <property type="evidence" value="ECO:0007669"/>
    <property type="project" value="UniProtKB-KW"/>
</dbReference>